<feature type="domain" description="PAS" evidence="10">
    <location>
        <begin position="130"/>
        <end position="188"/>
    </location>
</feature>
<dbReference type="PRINTS" id="PR00344">
    <property type="entry name" value="BCTRLSENSOR"/>
</dbReference>
<evidence type="ECO:0000256" key="5">
    <source>
        <dbReference type="ARBA" id="ARBA00022777"/>
    </source>
</evidence>
<evidence type="ECO:0000313" key="13">
    <source>
        <dbReference type="Proteomes" id="UP001597032"/>
    </source>
</evidence>
<evidence type="ECO:0000256" key="1">
    <source>
        <dbReference type="ARBA" id="ARBA00000085"/>
    </source>
</evidence>
<dbReference type="InterPro" id="IPR005467">
    <property type="entry name" value="His_kinase_dom"/>
</dbReference>
<dbReference type="EC" id="2.7.13.3" evidence="2"/>
<feature type="domain" description="Histidine kinase" evidence="8">
    <location>
        <begin position="529"/>
        <end position="747"/>
    </location>
</feature>
<gene>
    <name evidence="12" type="ORF">ACFQZW_09690</name>
</gene>
<dbReference type="InterPro" id="IPR036890">
    <property type="entry name" value="HATPase_C_sf"/>
</dbReference>
<dbReference type="CDD" id="cd00130">
    <property type="entry name" value="PAS"/>
    <property type="match status" value="3"/>
</dbReference>
<feature type="transmembrane region" description="Helical" evidence="7">
    <location>
        <begin position="93"/>
        <end position="111"/>
    </location>
</feature>
<accession>A0ABW2Z852</accession>
<dbReference type="NCBIfam" id="TIGR00229">
    <property type="entry name" value="sensory_box"/>
    <property type="match status" value="3"/>
</dbReference>
<dbReference type="SUPFAM" id="SSF55874">
    <property type="entry name" value="ATPase domain of HSP90 chaperone/DNA topoisomerase II/histidine kinase"/>
    <property type="match status" value="1"/>
</dbReference>
<dbReference type="CDD" id="cd00082">
    <property type="entry name" value="HisKA"/>
    <property type="match status" value="1"/>
</dbReference>
<dbReference type="PANTHER" id="PTHR43047:SF72">
    <property type="entry name" value="OSMOSENSING HISTIDINE PROTEIN KINASE SLN1"/>
    <property type="match status" value="1"/>
</dbReference>
<dbReference type="Gene3D" id="1.10.287.130">
    <property type="match status" value="1"/>
</dbReference>
<proteinExistence type="predicted"/>
<dbReference type="PROSITE" id="PS50110">
    <property type="entry name" value="RESPONSE_REGULATORY"/>
    <property type="match status" value="1"/>
</dbReference>
<dbReference type="InterPro" id="IPR036097">
    <property type="entry name" value="HisK_dim/P_sf"/>
</dbReference>
<dbReference type="SMART" id="SM00086">
    <property type="entry name" value="PAC"/>
    <property type="match status" value="3"/>
</dbReference>
<dbReference type="Proteomes" id="UP001597032">
    <property type="component" value="Unassembled WGS sequence"/>
</dbReference>
<dbReference type="Gene3D" id="3.30.450.20">
    <property type="entry name" value="PAS domain"/>
    <property type="match status" value="3"/>
</dbReference>
<name>A0ABW2Z852_9FLAO</name>
<keyword evidence="3 6" id="KW-0597">Phosphoprotein</keyword>
<protein>
    <recommendedName>
        <fullName evidence="2">histidine kinase</fullName>
        <ecNumber evidence="2">2.7.13.3</ecNumber>
    </recommendedName>
</protein>
<dbReference type="Pfam" id="PF00072">
    <property type="entry name" value="Response_reg"/>
    <property type="match status" value="1"/>
</dbReference>
<dbReference type="SMART" id="SM00387">
    <property type="entry name" value="HATPase_c"/>
    <property type="match status" value="1"/>
</dbReference>
<comment type="catalytic activity">
    <reaction evidence="1">
        <text>ATP + protein L-histidine = ADP + protein N-phospho-L-histidine.</text>
        <dbReference type="EC" id="2.7.13.3"/>
    </reaction>
</comment>
<dbReference type="InterPro" id="IPR011006">
    <property type="entry name" value="CheY-like_superfamily"/>
</dbReference>
<keyword evidence="5" id="KW-0418">Kinase</keyword>
<evidence type="ECO:0000259" key="11">
    <source>
        <dbReference type="PROSITE" id="PS50113"/>
    </source>
</evidence>
<dbReference type="SMART" id="SM00388">
    <property type="entry name" value="HisKA"/>
    <property type="match status" value="1"/>
</dbReference>
<keyword evidence="7" id="KW-0472">Membrane</keyword>
<keyword evidence="7" id="KW-0812">Transmembrane</keyword>
<evidence type="ECO:0000259" key="9">
    <source>
        <dbReference type="PROSITE" id="PS50110"/>
    </source>
</evidence>
<keyword evidence="13" id="KW-1185">Reference proteome</keyword>
<evidence type="ECO:0000256" key="7">
    <source>
        <dbReference type="SAM" id="Phobius"/>
    </source>
</evidence>
<dbReference type="Gene3D" id="3.40.50.2300">
    <property type="match status" value="1"/>
</dbReference>
<evidence type="ECO:0000259" key="8">
    <source>
        <dbReference type="PROSITE" id="PS50109"/>
    </source>
</evidence>
<feature type="domain" description="PAS" evidence="10">
    <location>
        <begin position="249"/>
        <end position="320"/>
    </location>
</feature>
<dbReference type="PROSITE" id="PS50109">
    <property type="entry name" value="HIS_KIN"/>
    <property type="match status" value="1"/>
</dbReference>
<evidence type="ECO:0000256" key="6">
    <source>
        <dbReference type="PROSITE-ProRule" id="PRU00169"/>
    </source>
</evidence>
<dbReference type="InterPro" id="IPR000014">
    <property type="entry name" value="PAS"/>
</dbReference>
<feature type="transmembrane region" description="Helical" evidence="7">
    <location>
        <begin position="63"/>
        <end position="81"/>
    </location>
</feature>
<dbReference type="EMBL" id="JBHTIC010000008">
    <property type="protein sequence ID" value="MFD0762352.1"/>
    <property type="molecule type" value="Genomic_DNA"/>
</dbReference>
<dbReference type="PANTHER" id="PTHR43047">
    <property type="entry name" value="TWO-COMPONENT HISTIDINE PROTEIN KINASE"/>
    <property type="match status" value="1"/>
</dbReference>
<organism evidence="12 13">
    <name type="scientific">Lutibacter aestuarii</name>
    <dbReference type="NCBI Taxonomy" id="861111"/>
    <lineage>
        <taxon>Bacteria</taxon>
        <taxon>Pseudomonadati</taxon>
        <taxon>Bacteroidota</taxon>
        <taxon>Flavobacteriia</taxon>
        <taxon>Flavobacteriales</taxon>
        <taxon>Flavobacteriaceae</taxon>
        <taxon>Lutibacter</taxon>
    </lineage>
</organism>
<dbReference type="Pfam" id="PF02518">
    <property type="entry name" value="HATPase_c"/>
    <property type="match status" value="1"/>
</dbReference>
<dbReference type="InterPro" id="IPR001789">
    <property type="entry name" value="Sig_transdc_resp-reg_receiver"/>
</dbReference>
<evidence type="ECO:0000256" key="4">
    <source>
        <dbReference type="ARBA" id="ARBA00022679"/>
    </source>
</evidence>
<dbReference type="InterPro" id="IPR001610">
    <property type="entry name" value="PAC"/>
</dbReference>
<dbReference type="Pfam" id="PF00512">
    <property type="entry name" value="HisKA"/>
    <property type="match status" value="1"/>
</dbReference>
<reference evidence="13" key="1">
    <citation type="journal article" date="2019" name="Int. J. Syst. Evol. Microbiol.">
        <title>The Global Catalogue of Microorganisms (GCM) 10K type strain sequencing project: providing services to taxonomists for standard genome sequencing and annotation.</title>
        <authorList>
            <consortium name="The Broad Institute Genomics Platform"/>
            <consortium name="The Broad Institute Genome Sequencing Center for Infectious Disease"/>
            <person name="Wu L."/>
            <person name="Ma J."/>
        </authorList>
    </citation>
    <scope>NUCLEOTIDE SEQUENCE [LARGE SCALE GENOMIC DNA]</scope>
    <source>
        <strain evidence="13">CCUG 60022</strain>
    </source>
</reference>
<dbReference type="SUPFAM" id="SSF55785">
    <property type="entry name" value="PYP-like sensor domain (PAS domain)"/>
    <property type="match status" value="3"/>
</dbReference>
<sequence>MSLFFNYATPIIYGLSVLLWAYIFIFCSKKIKVVNKSDKLLKVILIILAIDAFRSFFESIYFGASFTSFYGLIPIEIYEFLSQPNIVIFPKLFNLLTAILILILLITKWISTDKSSKISVEDFIQKQSFEYKKLLSAVEQSANTIVITDILGKIEYTNPKFTEVTGYRAEEVLGKNPRILSSGIQPKEFYVEMWETISNGKVWKGEFQNKKKDGKLFWEQTTISPIKDNQGTIINYLAVKENITALKESEKELKLAQEIAQIGNFNLDLKTNLFTSSSSFDKIVGIQSHHIKSFKTWRTITHPDDTPKNQRELEKCIKYGEKFNLEYRILTKDTQELKWINGAGEIIYENKVPVNFIGTIQDITFQKKNELEMFEAKEKAEKSEKLLLLSQSVAKLGHYVFNIQTGEWNNSAELNSIFGINEDHKRTVESWLEIVHPDFRNEMKEYILIHVIKNKNHFNKHYKIINQKTGSELWVHGLGSLKFNNENEPIEMFGTIQDITIQKENEEELIKVKQLAEESNNLKIEFLNNMSHEIRTPMNGIIGFSDLLNTSDLTTEKRNNYIRIIQSSSKQLLRIIDDILEISRLGTKQVGLIESEVCLNDLLMELFSIFDIKAKQNKTPLYLKKSLTTEQSTILIDKTKLSKILSNLLENALKFTSKGFVELGYKLNNKMLDIYVKDTGVGIDPEKHKVIFERFSQAEKDLSKKVGGLGLGLSIVKENVELIGGSIELTSNKGEGATFTISIPYKPIYPTKIVELNNVESKSSILIVEDEEINYTLLETLLKEILKLDAHFIHAKNGLEAVEIFKNKSNSIDLVFMDLKMPVMNGYEAAKKIKKLSPNLPIIAQTAYTTSVEIKKAKDSGCVDYLTKPIKQDELINVLDKFLKVK</sequence>
<keyword evidence="4" id="KW-0808">Transferase</keyword>
<evidence type="ECO:0000256" key="2">
    <source>
        <dbReference type="ARBA" id="ARBA00012438"/>
    </source>
</evidence>
<feature type="domain" description="PAC" evidence="11">
    <location>
        <begin position="203"/>
        <end position="255"/>
    </location>
</feature>
<comment type="caution">
    <text evidence="12">The sequence shown here is derived from an EMBL/GenBank/DDBJ whole genome shotgun (WGS) entry which is preliminary data.</text>
</comment>
<dbReference type="SUPFAM" id="SSF47384">
    <property type="entry name" value="Homodimeric domain of signal transducing histidine kinase"/>
    <property type="match status" value="1"/>
</dbReference>
<dbReference type="Gene3D" id="3.30.565.10">
    <property type="entry name" value="Histidine kinase-like ATPase, C-terminal domain"/>
    <property type="match status" value="1"/>
</dbReference>
<evidence type="ECO:0000256" key="3">
    <source>
        <dbReference type="ARBA" id="ARBA00022553"/>
    </source>
</evidence>
<dbReference type="SMART" id="SM00448">
    <property type="entry name" value="REC"/>
    <property type="match status" value="1"/>
</dbReference>
<dbReference type="SMART" id="SM00091">
    <property type="entry name" value="PAS"/>
    <property type="match status" value="2"/>
</dbReference>
<dbReference type="InterPro" id="IPR004358">
    <property type="entry name" value="Sig_transdc_His_kin-like_C"/>
</dbReference>
<feature type="transmembrane region" description="Helical" evidence="7">
    <location>
        <begin position="6"/>
        <end position="28"/>
    </location>
</feature>
<dbReference type="PROSITE" id="PS50113">
    <property type="entry name" value="PAC"/>
    <property type="match status" value="2"/>
</dbReference>
<dbReference type="InterPro" id="IPR000700">
    <property type="entry name" value="PAS-assoc_C"/>
</dbReference>
<evidence type="ECO:0000259" key="10">
    <source>
        <dbReference type="PROSITE" id="PS50112"/>
    </source>
</evidence>
<dbReference type="PROSITE" id="PS50112">
    <property type="entry name" value="PAS"/>
    <property type="match status" value="2"/>
</dbReference>
<dbReference type="Pfam" id="PF13426">
    <property type="entry name" value="PAS_9"/>
    <property type="match status" value="1"/>
</dbReference>
<dbReference type="InterPro" id="IPR003594">
    <property type="entry name" value="HATPase_dom"/>
</dbReference>
<evidence type="ECO:0000313" key="12">
    <source>
        <dbReference type="EMBL" id="MFD0762352.1"/>
    </source>
</evidence>
<dbReference type="Gene3D" id="2.10.70.100">
    <property type="match status" value="1"/>
</dbReference>
<dbReference type="RefSeq" id="WP_386782674.1">
    <property type="nucleotide sequence ID" value="NZ_JBHTIC010000008.1"/>
</dbReference>
<dbReference type="Pfam" id="PF08447">
    <property type="entry name" value="PAS_3"/>
    <property type="match status" value="2"/>
</dbReference>
<dbReference type="InterPro" id="IPR003661">
    <property type="entry name" value="HisK_dim/P_dom"/>
</dbReference>
<dbReference type="CDD" id="cd17546">
    <property type="entry name" value="REC_hyHK_CKI1_RcsC-like"/>
    <property type="match status" value="1"/>
</dbReference>
<feature type="domain" description="Response regulatory" evidence="9">
    <location>
        <begin position="764"/>
        <end position="883"/>
    </location>
</feature>
<feature type="modified residue" description="4-aspartylphosphate" evidence="6">
    <location>
        <position position="818"/>
    </location>
</feature>
<dbReference type="InterPro" id="IPR013655">
    <property type="entry name" value="PAS_fold_3"/>
</dbReference>
<feature type="transmembrane region" description="Helical" evidence="7">
    <location>
        <begin position="40"/>
        <end position="57"/>
    </location>
</feature>
<dbReference type="SUPFAM" id="SSF52172">
    <property type="entry name" value="CheY-like"/>
    <property type="match status" value="1"/>
</dbReference>
<dbReference type="InterPro" id="IPR035965">
    <property type="entry name" value="PAS-like_dom_sf"/>
</dbReference>
<feature type="domain" description="PAC" evidence="11">
    <location>
        <begin position="458"/>
        <end position="511"/>
    </location>
</feature>
<keyword evidence="7" id="KW-1133">Transmembrane helix</keyword>